<dbReference type="PANTHER" id="PTHR34090:SF1">
    <property type="entry name" value="LARGE RIBOSOMAL SUBUNIT PROTEIN ML52"/>
    <property type="match status" value="1"/>
</dbReference>
<evidence type="ECO:0000256" key="4">
    <source>
        <dbReference type="ARBA" id="ARBA00022980"/>
    </source>
</evidence>
<dbReference type="STRING" id="947166.A0A1D1VZS0"/>
<evidence type="ECO:0000313" key="10">
    <source>
        <dbReference type="EMBL" id="GAV04534.1"/>
    </source>
</evidence>
<reference evidence="10 11" key="1">
    <citation type="journal article" date="2016" name="Nat. Commun.">
        <title>Extremotolerant tardigrade genome and improved radiotolerance of human cultured cells by tardigrade-unique protein.</title>
        <authorList>
            <person name="Hashimoto T."/>
            <person name="Horikawa D.D."/>
            <person name="Saito Y."/>
            <person name="Kuwahara H."/>
            <person name="Kozuka-Hata H."/>
            <person name="Shin-I T."/>
            <person name="Minakuchi Y."/>
            <person name="Ohishi K."/>
            <person name="Motoyama A."/>
            <person name="Aizu T."/>
            <person name="Enomoto A."/>
            <person name="Kondo K."/>
            <person name="Tanaka S."/>
            <person name="Hara Y."/>
            <person name="Koshikawa S."/>
            <person name="Sagara H."/>
            <person name="Miura T."/>
            <person name="Yokobori S."/>
            <person name="Miyagawa K."/>
            <person name="Suzuki Y."/>
            <person name="Kubo T."/>
            <person name="Oyama M."/>
            <person name="Kohara Y."/>
            <person name="Fujiyama A."/>
            <person name="Arakawa K."/>
            <person name="Katayama T."/>
            <person name="Toyoda A."/>
            <person name="Kunieda T."/>
        </authorList>
    </citation>
    <scope>NUCLEOTIDE SEQUENCE [LARGE SCALE GENOMIC DNA]</scope>
    <source>
        <strain evidence="10 11">YOKOZUNA-1</strain>
    </source>
</reference>
<evidence type="ECO:0000256" key="7">
    <source>
        <dbReference type="ARBA" id="ARBA00035181"/>
    </source>
</evidence>
<evidence type="ECO:0000256" key="2">
    <source>
        <dbReference type="ARBA" id="ARBA00007232"/>
    </source>
</evidence>
<feature type="region of interest" description="Disordered" evidence="9">
    <location>
        <begin position="135"/>
        <end position="159"/>
    </location>
</feature>
<name>A0A1D1VZS0_RAMVA</name>
<dbReference type="OrthoDB" id="10249237at2759"/>
<comment type="caution">
    <text evidence="10">The sequence shown here is derived from an EMBL/GenBank/DDBJ whole genome shotgun (WGS) entry which is preliminary data.</text>
</comment>
<dbReference type="GO" id="GO:0005762">
    <property type="term" value="C:mitochondrial large ribosomal subunit"/>
    <property type="evidence" value="ECO:0007669"/>
    <property type="project" value="InterPro"/>
</dbReference>
<dbReference type="GO" id="GO:0003735">
    <property type="term" value="F:structural constituent of ribosome"/>
    <property type="evidence" value="ECO:0007669"/>
    <property type="project" value="InterPro"/>
</dbReference>
<evidence type="ECO:0000256" key="1">
    <source>
        <dbReference type="ARBA" id="ARBA00004173"/>
    </source>
</evidence>
<accession>A0A1D1VZS0</accession>
<keyword evidence="11" id="KW-1185">Reference proteome</keyword>
<dbReference type="PANTHER" id="PTHR34090">
    <property type="entry name" value="39S RIBOSOMAL PROTEIN L52, MITOCHONDRIAL"/>
    <property type="match status" value="1"/>
</dbReference>
<evidence type="ECO:0000256" key="9">
    <source>
        <dbReference type="SAM" id="MobiDB-lite"/>
    </source>
</evidence>
<evidence type="ECO:0000256" key="8">
    <source>
        <dbReference type="ARBA" id="ARBA00035425"/>
    </source>
</evidence>
<dbReference type="GO" id="GO:0032543">
    <property type="term" value="P:mitochondrial translation"/>
    <property type="evidence" value="ECO:0007669"/>
    <property type="project" value="InterPro"/>
</dbReference>
<evidence type="ECO:0000256" key="6">
    <source>
        <dbReference type="ARBA" id="ARBA00023274"/>
    </source>
</evidence>
<comment type="similarity">
    <text evidence="2">Belongs to the mitochondrion-specific ribosomal protein mL52 family.</text>
</comment>
<dbReference type="InterPro" id="IPR034596">
    <property type="entry name" value="Ribosomal_mL52"/>
</dbReference>
<comment type="subcellular location">
    <subcellularLocation>
        <location evidence="1">Mitochondrion</location>
    </subcellularLocation>
</comment>
<evidence type="ECO:0000256" key="3">
    <source>
        <dbReference type="ARBA" id="ARBA00022946"/>
    </source>
</evidence>
<keyword evidence="3" id="KW-0809">Transit peptide</keyword>
<dbReference type="Pfam" id="PF18699">
    <property type="entry name" value="MRPL52"/>
    <property type="match status" value="1"/>
</dbReference>
<dbReference type="Proteomes" id="UP000186922">
    <property type="component" value="Unassembled WGS sequence"/>
</dbReference>
<evidence type="ECO:0000313" key="11">
    <source>
        <dbReference type="Proteomes" id="UP000186922"/>
    </source>
</evidence>
<sequence length="159" mass="18103">MLVEARICSVCKVSKTLWTRSFSTSGAALRRHGLSNGKPISIYGWRKERDIPPCATEYGPLSDLPDFRFEDGRPAPLSRGQRNRLNQNEAQAQRISFLLNEVDSAVNTHRMNQQTRLQERQAIIEEKLMEKGKPFPLKLSVPLDERRPLNLPKENSSSS</sequence>
<keyword evidence="6" id="KW-0687">Ribonucleoprotein</keyword>
<gene>
    <name evidence="10" type="primary">RvY_14802-1</name>
    <name evidence="10" type="synonym">RvY_14802.1</name>
    <name evidence="10" type="ORF">RvY_14802</name>
</gene>
<keyword evidence="4" id="KW-0689">Ribosomal protein</keyword>
<keyword evidence="5" id="KW-0496">Mitochondrion</keyword>
<evidence type="ECO:0000256" key="5">
    <source>
        <dbReference type="ARBA" id="ARBA00023128"/>
    </source>
</evidence>
<dbReference type="AlphaFoldDB" id="A0A1D1VZS0"/>
<feature type="region of interest" description="Disordered" evidence="9">
    <location>
        <begin position="65"/>
        <end position="86"/>
    </location>
</feature>
<organism evidence="10 11">
    <name type="scientific">Ramazzottius varieornatus</name>
    <name type="common">Water bear</name>
    <name type="synonym">Tardigrade</name>
    <dbReference type="NCBI Taxonomy" id="947166"/>
    <lineage>
        <taxon>Eukaryota</taxon>
        <taxon>Metazoa</taxon>
        <taxon>Ecdysozoa</taxon>
        <taxon>Tardigrada</taxon>
        <taxon>Eutardigrada</taxon>
        <taxon>Parachela</taxon>
        <taxon>Hypsibioidea</taxon>
        <taxon>Ramazzottiidae</taxon>
        <taxon>Ramazzottius</taxon>
    </lineage>
</organism>
<proteinExistence type="inferred from homology"/>
<protein>
    <recommendedName>
        <fullName evidence="7">Large ribosomal subunit protein mL52</fullName>
    </recommendedName>
    <alternativeName>
        <fullName evidence="8">39S ribosomal protein L52, mitochondrial</fullName>
    </alternativeName>
</protein>
<dbReference type="EMBL" id="BDGG01000011">
    <property type="protein sequence ID" value="GAV04534.1"/>
    <property type="molecule type" value="Genomic_DNA"/>
</dbReference>